<name>A0A0R1DZT1_DROYA</name>
<sequence length="180" mass="20437">MRCLRLSKTKNQPQSNEPATAETFQRQSTNSGNTVNSRPHHHPFTITIAIANRTRTMDQLKLRPCNCLTAHPPTVGVWVDCGRICTLRLASFQKGLSEKGCPRTPIPIEGSWSKRFRHFLFVSAGILWPRHGHLPHPHAFPQWKVQFSQSLLIFSHLCGCFVCCTIRCCCCWPSRKSVKS</sequence>
<evidence type="ECO:0000256" key="1">
    <source>
        <dbReference type="SAM" id="MobiDB-lite"/>
    </source>
</evidence>
<feature type="compositionally biased region" description="Polar residues" evidence="1">
    <location>
        <begin position="9"/>
        <end position="37"/>
    </location>
</feature>
<reference evidence="2 3" key="2">
    <citation type="journal article" date="2007" name="PLoS Biol.">
        <title>Principles of genome evolution in the Drosophila melanogaster species group.</title>
        <authorList>
            <person name="Ranz J.M."/>
            <person name="Maurin D."/>
            <person name="Chan Y.S."/>
            <person name="von Grotthuss M."/>
            <person name="Hillier L.W."/>
            <person name="Roote J."/>
            <person name="Ashburner M."/>
            <person name="Bergman C.M."/>
        </authorList>
    </citation>
    <scope>NUCLEOTIDE SEQUENCE [LARGE SCALE GENOMIC DNA]</scope>
    <source>
        <strain evidence="3">Tai18E2 / Tucson 14021-0261.01</strain>
    </source>
</reference>
<dbReference type="KEGG" id="dya:Dyak_GE28686"/>
<gene>
    <name evidence="2" type="primary">Dyak\GE28686</name>
    <name evidence="2" type="synonym">GE28686</name>
    <name evidence="2" type="ORF">Dyak_GE28686</name>
</gene>
<organism evidence="2 3">
    <name type="scientific">Drosophila yakuba</name>
    <name type="common">Fruit fly</name>
    <dbReference type="NCBI Taxonomy" id="7245"/>
    <lineage>
        <taxon>Eukaryota</taxon>
        <taxon>Metazoa</taxon>
        <taxon>Ecdysozoa</taxon>
        <taxon>Arthropoda</taxon>
        <taxon>Hexapoda</taxon>
        <taxon>Insecta</taxon>
        <taxon>Pterygota</taxon>
        <taxon>Neoptera</taxon>
        <taxon>Endopterygota</taxon>
        <taxon>Diptera</taxon>
        <taxon>Brachycera</taxon>
        <taxon>Muscomorpha</taxon>
        <taxon>Ephydroidea</taxon>
        <taxon>Drosophilidae</taxon>
        <taxon>Drosophila</taxon>
        <taxon>Sophophora</taxon>
    </lineage>
</organism>
<dbReference type="EMBL" id="CM000159">
    <property type="protein sequence ID" value="KRK02383.1"/>
    <property type="molecule type" value="Genomic_DNA"/>
</dbReference>
<reference evidence="2 3" key="1">
    <citation type="journal article" date="2007" name="Nature">
        <title>Evolution of genes and genomes on the Drosophila phylogeny.</title>
        <authorList>
            <consortium name="Drosophila 12 Genomes Consortium"/>
            <person name="Clark A.G."/>
            <person name="Eisen M.B."/>
            <person name="Smith D.R."/>
            <person name="Bergman C.M."/>
            <person name="Oliver B."/>
            <person name="Markow T.A."/>
            <person name="Kaufman T.C."/>
            <person name="Kellis M."/>
            <person name="Gelbart W."/>
            <person name="Iyer V.N."/>
            <person name="Pollard D.A."/>
            <person name="Sackton T.B."/>
            <person name="Larracuente A.M."/>
            <person name="Singh N.D."/>
            <person name="Abad J.P."/>
            <person name="Abt D.N."/>
            <person name="Adryan B."/>
            <person name="Aguade M."/>
            <person name="Akashi H."/>
            <person name="Anderson W.W."/>
            <person name="Aquadro C.F."/>
            <person name="Ardell D.H."/>
            <person name="Arguello R."/>
            <person name="Artieri C.G."/>
            <person name="Barbash D.A."/>
            <person name="Barker D."/>
            <person name="Barsanti P."/>
            <person name="Batterham P."/>
            <person name="Batzoglou S."/>
            <person name="Begun D."/>
            <person name="Bhutkar A."/>
            <person name="Blanco E."/>
            <person name="Bosak S.A."/>
            <person name="Bradley R.K."/>
            <person name="Brand A.D."/>
            <person name="Brent M.R."/>
            <person name="Brooks A.N."/>
            <person name="Brown R.H."/>
            <person name="Butlin R.K."/>
            <person name="Caggese C."/>
            <person name="Calvi B.R."/>
            <person name="Bernardo de Carvalho A."/>
            <person name="Caspi A."/>
            <person name="Castrezana S."/>
            <person name="Celniker S.E."/>
            <person name="Chang J.L."/>
            <person name="Chapple C."/>
            <person name="Chatterji S."/>
            <person name="Chinwalla A."/>
            <person name="Civetta A."/>
            <person name="Clifton S.W."/>
            <person name="Comeron J.M."/>
            <person name="Costello J.C."/>
            <person name="Coyne J.A."/>
            <person name="Daub J."/>
            <person name="David R.G."/>
            <person name="Delcher A.L."/>
            <person name="Delehaunty K."/>
            <person name="Do C.B."/>
            <person name="Ebling H."/>
            <person name="Edwards K."/>
            <person name="Eickbush T."/>
            <person name="Evans J.D."/>
            <person name="Filipski A."/>
            <person name="Findeiss S."/>
            <person name="Freyhult E."/>
            <person name="Fulton L."/>
            <person name="Fulton R."/>
            <person name="Garcia A.C."/>
            <person name="Gardiner A."/>
            <person name="Garfield D.A."/>
            <person name="Garvin B.E."/>
            <person name="Gibson G."/>
            <person name="Gilbert D."/>
            <person name="Gnerre S."/>
            <person name="Godfrey J."/>
            <person name="Good R."/>
            <person name="Gotea V."/>
            <person name="Gravely B."/>
            <person name="Greenberg A.J."/>
            <person name="Griffiths-Jones S."/>
            <person name="Gross S."/>
            <person name="Guigo R."/>
            <person name="Gustafson E.A."/>
            <person name="Haerty W."/>
            <person name="Hahn M.W."/>
            <person name="Halligan D.L."/>
            <person name="Halpern A.L."/>
            <person name="Halter G.M."/>
            <person name="Han M.V."/>
            <person name="Heger A."/>
            <person name="Hillier L."/>
            <person name="Hinrichs A.S."/>
            <person name="Holmes I."/>
            <person name="Hoskins R.A."/>
            <person name="Hubisz M.J."/>
            <person name="Hultmark D."/>
            <person name="Huntley M.A."/>
            <person name="Jaffe D.B."/>
            <person name="Jagadeeshan S."/>
            <person name="Jeck W.R."/>
            <person name="Johnson J."/>
            <person name="Jones C.D."/>
            <person name="Jordan W.C."/>
            <person name="Karpen G.H."/>
            <person name="Kataoka E."/>
            <person name="Keightley P.D."/>
            <person name="Kheradpour P."/>
            <person name="Kirkness E.F."/>
            <person name="Koerich L.B."/>
            <person name="Kristiansen K."/>
            <person name="Kudrna D."/>
            <person name="Kulathinal R.J."/>
            <person name="Kumar S."/>
            <person name="Kwok R."/>
            <person name="Lander E."/>
            <person name="Langley C.H."/>
            <person name="Lapoint R."/>
            <person name="Lazzaro B.P."/>
            <person name="Lee S.J."/>
            <person name="Levesque L."/>
            <person name="Li R."/>
            <person name="Lin C.F."/>
            <person name="Lin M.F."/>
            <person name="Lindblad-Toh K."/>
            <person name="Llopart A."/>
            <person name="Long M."/>
            <person name="Low L."/>
            <person name="Lozovsky E."/>
            <person name="Lu J."/>
            <person name="Luo M."/>
            <person name="Machado C.A."/>
            <person name="Makalowski W."/>
            <person name="Marzo M."/>
            <person name="Matsuda M."/>
            <person name="Matzkin L."/>
            <person name="McAllister B."/>
            <person name="McBride C.S."/>
            <person name="McKernan B."/>
            <person name="McKernan K."/>
            <person name="Mendez-Lago M."/>
            <person name="Minx P."/>
            <person name="Mollenhauer M.U."/>
            <person name="Montooth K."/>
            <person name="Mount S.M."/>
            <person name="Mu X."/>
            <person name="Myers E."/>
            <person name="Negre B."/>
            <person name="Newfeld S."/>
            <person name="Nielsen R."/>
            <person name="Noor M.A."/>
            <person name="O'Grady P."/>
            <person name="Pachter L."/>
            <person name="Papaceit M."/>
            <person name="Parisi M.J."/>
            <person name="Parisi M."/>
            <person name="Parts L."/>
            <person name="Pedersen J.S."/>
            <person name="Pesole G."/>
            <person name="Phillippy A.M."/>
            <person name="Ponting C.P."/>
            <person name="Pop M."/>
            <person name="Porcelli D."/>
            <person name="Powell J.R."/>
            <person name="Prohaska S."/>
            <person name="Pruitt K."/>
            <person name="Puig M."/>
            <person name="Quesneville H."/>
            <person name="Ram K.R."/>
            <person name="Rand D."/>
            <person name="Rasmussen M.D."/>
            <person name="Reed L.K."/>
            <person name="Reenan R."/>
            <person name="Reily A."/>
            <person name="Remington K.A."/>
            <person name="Rieger T.T."/>
            <person name="Ritchie M.G."/>
            <person name="Robin C."/>
            <person name="Rogers Y.H."/>
            <person name="Rohde C."/>
            <person name="Rozas J."/>
            <person name="Rubenfield M.J."/>
            <person name="Ruiz A."/>
            <person name="Russo S."/>
            <person name="Salzberg S.L."/>
            <person name="Sanchez-Gracia A."/>
            <person name="Saranga D.J."/>
            <person name="Sato H."/>
            <person name="Schaeffer S.W."/>
            <person name="Schatz M.C."/>
            <person name="Schlenke T."/>
            <person name="Schwartz R."/>
            <person name="Segarra C."/>
            <person name="Singh R.S."/>
            <person name="Sirot L."/>
            <person name="Sirota M."/>
            <person name="Sisneros N.B."/>
            <person name="Smith C.D."/>
            <person name="Smith T.F."/>
            <person name="Spieth J."/>
            <person name="Stage D.E."/>
            <person name="Stark A."/>
            <person name="Stephan W."/>
            <person name="Strausberg R.L."/>
            <person name="Strempel S."/>
            <person name="Sturgill D."/>
            <person name="Sutton G."/>
            <person name="Sutton G.G."/>
            <person name="Tao W."/>
            <person name="Teichmann S."/>
            <person name="Tobari Y.N."/>
            <person name="Tomimura Y."/>
            <person name="Tsolas J.M."/>
            <person name="Valente V.L."/>
            <person name="Venter E."/>
            <person name="Venter J.C."/>
            <person name="Vicario S."/>
            <person name="Vieira F.G."/>
            <person name="Vilella A.J."/>
            <person name="Villasante A."/>
            <person name="Walenz B."/>
            <person name="Wang J."/>
            <person name="Wasserman M."/>
            <person name="Watts T."/>
            <person name="Wilson D."/>
            <person name="Wilson R.K."/>
            <person name="Wing R.A."/>
            <person name="Wolfner M.F."/>
            <person name="Wong A."/>
            <person name="Wong G.K."/>
            <person name="Wu C.I."/>
            <person name="Wu G."/>
            <person name="Yamamoto D."/>
            <person name="Yang H.P."/>
            <person name="Yang S.P."/>
            <person name="Yorke J.A."/>
            <person name="Yoshida K."/>
            <person name="Zdobnov E."/>
            <person name="Zhang P."/>
            <person name="Zhang Y."/>
            <person name="Zimin A.V."/>
            <person name="Baldwin J."/>
            <person name="Abdouelleil A."/>
            <person name="Abdulkadir J."/>
            <person name="Abebe A."/>
            <person name="Abera B."/>
            <person name="Abreu J."/>
            <person name="Acer S.C."/>
            <person name="Aftuck L."/>
            <person name="Alexander A."/>
            <person name="An P."/>
            <person name="Anderson E."/>
            <person name="Anderson S."/>
            <person name="Arachi H."/>
            <person name="Azer M."/>
            <person name="Bachantsang P."/>
            <person name="Barry A."/>
            <person name="Bayul T."/>
            <person name="Berlin A."/>
            <person name="Bessette D."/>
            <person name="Bloom T."/>
            <person name="Blye J."/>
            <person name="Boguslavskiy L."/>
            <person name="Bonnet C."/>
            <person name="Boukhgalter B."/>
            <person name="Bourzgui I."/>
            <person name="Brown A."/>
            <person name="Cahill P."/>
            <person name="Channer S."/>
            <person name="Cheshatsang Y."/>
            <person name="Chuda L."/>
            <person name="Citroen M."/>
            <person name="Collymore A."/>
            <person name="Cooke P."/>
            <person name="Costello M."/>
            <person name="D'Aco K."/>
            <person name="Daza R."/>
            <person name="De Haan G."/>
            <person name="DeGray S."/>
            <person name="DeMaso C."/>
            <person name="Dhargay N."/>
            <person name="Dooley K."/>
            <person name="Dooley E."/>
            <person name="Doricent M."/>
            <person name="Dorje P."/>
            <person name="Dorjee K."/>
            <person name="Dupes A."/>
            <person name="Elong R."/>
            <person name="Falk J."/>
            <person name="Farina A."/>
            <person name="Faro S."/>
            <person name="Ferguson D."/>
            <person name="Fisher S."/>
            <person name="Foley C.D."/>
            <person name="Franke A."/>
            <person name="Friedrich D."/>
            <person name="Gadbois L."/>
            <person name="Gearin G."/>
            <person name="Gearin C.R."/>
            <person name="Giannoukos G."/>
            <person name="Goode T."/>
            <person name="Graham J."/>
            <person name="Grandbois E."/>
            <person name="Grewal S."/>
            <person name="Gyaltsen K."/>
            <person name="Hafez N."/>
            <person name="Hagos B."/>
            <person name="Hall J."/>
            <person name="Henson C."/>
            <person name="Hollinger A."/>
            <person name="Honan T."/>
            <person name="Huard M.D."/>
            <person name="Hughes L."/>
            <person name="Hurhula B."/>
            <person name="Husby M.E."/>
            <person name="Kamat A."/>
            <person name="Kanga B."/>
            <person name="Kashin S."/>
            <person name="Khazanovich D."/>
            <person name="Kisner P."/>
            <person name="Lance K."/>
            <person name="Lara M."/>
            <person name="Lee W."/>
            <person name="Lennon N."/>
            <person name="Letendre F."/>
            <person name="LeVine R."/>
            <person name="Lipovsky A."/>
            <person name="Liu X."/>
            <person name="Liu J."/>
            <person name="Liu S."/>
            <person name="Lokyitsang T."/>
            <person name="Lokyitsang Y."/>
            <person name="Lubonja R."/>
            <person name="Lui A."/>
            <person name="MacDonald P."/>
            <person name="Magnisalis V."/>
            <person name="Maru K."/>
            <person name="Matthews C."/>
            <person name="McCusker W."/>
            <person name="McDonough S."/>
            <person name="Mehta T."/>
            <person name="Meldrim J."/>
            <person name="Meneus L."/>
            <person name="Mihai O."/>
            <person name="Mihalev A."/>
            <person name="Mihova T."/>
            <person name="Mittelman R."/>
            <person name="Mlenga V."/>
            <person name="Montmayeur A."/>
            <person name="Mulrain L."/>
            <person name="Navidi A."/>
            <person name="Naylor J."/>
            <person name="Negash T."/>
            <person name="Nguyen T."/>
            <person name="Nguyen N."/>
            <person name="Nicol R."/>
            <person name="Norbu C."/>
            <person name="Norbu N."/>
            <person name="Novod N."/>
            <person name="O'Neill B."/>
            <person name="Osman S."/>
            <person name="Markiewicz E."/>
            <person name="Oyono O.L."/>
            <person name="Patti C."/>
            <person name="Phunkhang P."/>
            <person name="Pierre F."/>
            <person name="Priest M."/>
            <person name="Raghuraman S."/>
            <person name="Rege F."/>
            <person name="Reyes R."/>
            <person name="Rise C."/>
            <person name="Rogov P."/>
            <person name="Ross K."/>
            <person name="Ryan E."/>
            <person name="Settipalli S."/>
            <person name="Shea T."/>
            <person name="Sherpa N."/>
            <person name="Shi L."/>
            <person name="Shih D."/>
            <person name="Sparrow T."/>
            <person name="Spaulding J."/>
            <person name="Stalker J."/>
            <person name="Stange-Thomann N."/>
            <person name="Stavropoulos S."/>
            <person name="Stone C."/>
            <person name="Strader C."/>
            <person name="Tesfaye S."/>
            <person name="Thomson T."/>
            <person name="Thoulutsang Y."/>
            <person name="Thoulutsang D."/>
            <person name="Topham K."/>
            <person name="Topping I."/>
            <person name="Tsamla T."/>
            <person name="Vassiliev H."/>
            <person name="Vo A."/>
            <person name="Wangchuk T."/>
            <person name="Wangdi T."/>
            <person name="Weiand M."/>
            <person name="Wilkinson J."/>
            <person name="Wilson A."/>
            <person name="Yadav S."/>
            <person name="Young G."/>
            <person name="Yu Q."/>
            <person name="Zembek L."/>
            <person name="Zhong D."/>
            <person name="Zimmer A."/>
            <person name="Zwirko Z."/>
            <person name="Jaffe D.B."/>
            <person name="Alvarez P."/>
            <person name="Brockman W."/>
            <person name="Butler J."/>
            <person name="Chin C."/>
            <person name="Gnerre S."/>
            <person name="Grabherr M."/>
            <person name="Kleber M."/>
            <person name="Mauceli E."/>
            <person name="MacCallum I."/>
        </authorList>
    </citation>
    <scope>NUCLEOTIDE SEQUENCE [LARGE SCALE GENOMIC DNA]</scope>
    <source>
        <strain evidence="3">Tai18E2 / Tucson 14021-0261.01</strain>
    </source>
</reference>
<dbReference type="OrthoDB" id="7869004at2759"/>
<proteinExistence type="predicted"/>
<evidence type="ECO:0000313" key="2">
    <source>
        <dbReference type="EMBL" id="KRK02383.1"/>
    </source>
</evidence>
<keyword evidence="3" id="KW-1185">Reference proteome</keyword>
<evidence type="ECO:0000313" key="3">
    <source>
        <dbReference type="Proteomes" id="UP000002282"/>
    </source>
</evidence>
<dbReference type="Proteomes" id="UP000002282">
    <property type="component" value="Chromosome 3L"/>
</dbReference>
<dbReference type="AlphaFoldDB" id="A0A0R1DZT1"/>
<accession>A0A0R1DZT1</accession>
<feature type="region of interest" description="Disordered" evidence="1">
    <location>
        <begin position="1"/>
        <end position="43"/>
    </location>
</feature>
<protein>
    <submittedName>
        <fullName evidence="2">Uncharacterized protein</fullName>
    </submittedName>
</protein>